<feature type="region of interest" description="Disordered" evidence="3">
    <location>
        <begin position="23"/>
        <end position="87"/>
    </location>
</feature>
<organism evidence="5 6">
    <name type="scientific">Scleroderma citrinum Foug A</name>
    <dbReference type="NCBI Taxonomy" id="1036808"/>
    <lineage>
        <taxon>Eukaryota</taxon>
        <taxon>Fungi</taxon>
        <taxon>Dikarya</taxon>
        <taxon>Basidiomycota</taxon>
        <taxon>Agaricomycotina</taxon>
        <taxon>Agaricomycetes</taxon>
        <taxon>Agaricomycetidae</taxon>
        <taxon>Boletales</taxon>
        <taxon>Sclerodermatineae</taxon>
        <taxon>Sclerodermataceae</taxon>
        <taxon>Scleroderma</taxon>
    </lineage>
</organism>
<comment type="cofactor">
    <cofactor evidence="1">
        <name>a divalent metal cation</name>
        <dbReference type="ChEBI" id="CHEBI:60240"/>
    </cofactor>
</comment>
<dbReference type="InterPro" id="IPR027806">
    <property type="entry name" value="HARBI1_dom"/>
</dbReference>
<evidence type="ECO:0000313" key="6">
    <source>
        <dbReference type="Proteomes" id="UP000053989"/>
    </source>
</evidence>
<keyword evidence="6" id="KW-1185">Reference proteome</keyword>
<accession>A0A0C3DUS0</accession>
<evidence type="ECO:0000256" key="1">
    <source>
        <dbReference type="ARBA" id="ARBA00001968"/>
    </source>
</evidence>
<proteinExistence type="predicted"/>
<evidence type="ECO:0000259" key="4">
    <source>
        <dbReference type="Pfam" id="PF13359"/>
    </source>
</evidence>
<protein>
    <recommendedName>
        <fullName evidence="4">DDE Tnp4 domain-containing protein</fullName>
    </recommendedName>
</protein>
<sequence>MPRQSLRQSLPQQLDDTSLRIARARLENAHQGIDSSSSSSTSDSVPGSDNSSSTTSLFISPPSPISPIWSDSESSATNNTDSTTEPDRQYARLLNAIVALRDEVEYARILEKSDVPMMRAAQLCLLDHFVDYRPHLFRMRLRVSAPIFDRILDQISIHPIFHSNSHNRQLPVAVQLAIFLFRAGHYGNAVALDYVAQWAGVSVGSVVNCTNRVMAAVLDEHDLFVNIPPVDSEDMERARAFTESWTCPAWRKGVFAADGSSIPLFEKPCFFGESFYDRKSRYSLHCQLAIMPHNLLVVDYGLGHPGSVHDAWAFQGTYITSRPAQLIPDGHWMWADSAYPLETWCVVPFKKPKGRRLSRDQNVYNKYLSKVCTYFDIVCILIGRKGPSAC</sequence>
<name>A0A0C3DUS0_9AGAM</name>
<feature type="domain" description="DDE Tnp4" evidence="4">
    <location>
        <begin position="258"/>
        <end position="372"/>
    </location>
</feature>
<dbReference type="EMBL" id="KN822068">
    <property type="protein sequence ID" value="KIM59914.1"/>
    <property type="molecule type" value="Genomic_DNA"/>
</dbReference>
<dbReference type="AlphaFoldDB" id="A0A0C3DUS0"/>
<dbReference type="OrthoDB" id="2687688at2759"/>
<reference evidence="6" key="2">
    <citation type="submission" date="2015-01" db="EMBL/GenBank/DDBJ databases">
        <title>Evolutionary Origins and Diversification of the Mycorrhizal Mutualists.</title>
        <authorList>
            <consortium name="DOE Joint Genome Institute"/>
            <consortium name="Mycorrhizal Genomics Consortium"/>
            <person name="Kohler A."/>
            <person name="Kuo A."/>
            <person name="Nagy L.G."/>
            <person name="Floudas D."/>
            <person name="Copeland A."/>
            <person name="Barry K.W."/>
            <person name="Cichocki N."/>
            <person name="Veneault-Fourrey C."/>
            <person name="LaButti K."/>
            <person name="Lindquist E.A."/>
            <person name="Lipzen A."/>
            <person name="Lundell T."/>
            <person name="Morin E."/>
            <person name="Murat C."/>
            <person name="Riley R."/>
            <person name="Ohm R."/>
            <person name="Sun H."/>
            <person name="Tunlid A."/>
            <person name="Henrissat B."/>
            <person name="Grigoriev I.V."/>
            <person name="Hibbett D.S."/>
            <person name="Martin F."/>
        </authorList>
    </citation>
    <scope>NUCLEOTIDE SEQUENCE [LARGE SCALE GENOMIC DNA]</scope>
    <source>
        <strain evidence="6">Foug A</strain>
    </source>
</reference>
<dbReference type="Pfam" id="PF13359">
    <property type="entry name" value="DDE_Tnp_4"/>
    <property type="match status" value="1"/>
</dbReference>
<dbReference type="GO" id="GO:0046872">
    <property type="term" value="F:metal ion binding"/>
    <property type="evidence" value="ECO:0007669"/>
    <property type="project" value="UniProtKB-KW"/>
</dbReference>
<dbReference type="InParanoid" id="A0A0C3DUS0"/>
<reference evidence="5 6" key="1">
    <citation type="submission" date="2014-04" db="EMBL/GenBank/DDBJ databases">
        <authorList>
            <consortium name="DOE Joint Genome Institute"/>
            <person name="Kuo A."/>
            <person name="Kohler A."/>
            <person name="Nagy L.G."/>
            <person name="Floudas D."/>
            <person name="Copeland A."/>
            <person name="Barry K.W."/>
            <person name="Cichocki N."/>
            <person name="Veneault-Fourrey C."/>
            <person name="LaButti K."/>
            <person name="Lindquist E.A."/>
            <person name="Lipzen A."/>
            <person name="Lundell T."/>
            <person name="Morin E."/>
            <person name="Murat C."/>
            <person name="Sun H."/>
            <person name="Tunlid A."/>
            <person name="Henrissat B."/>
            <person name="Grigoriev I.V."/>
            <person name="Hibbett D.S."/>
            <person name="Martin F."/>
            <person name="Nordberg H.P."/>
            <person name="Cantor M.N."/>
            <person name="Hua S.X."/>
        </authorList>
    </citation>
    <scope>NUCLEOTIDE SEQUENCE [LARGE SCALE GENOMIC DNA]</scope>
    <source>
        <strain evidence="5 6">Foug A</strain>
    </source>
</reference>
<evidence type="ECO:0000313" key="5">
    <source>
        <dbReference type="EMBL" id="KIM59914.1"/>
    </source>
</evidence>
<keyword evidence="2" id="KW-0479">Metal-binding</keyword>
<gene>
    <name evidence="5" type="ORF">SCLCIDRAFT_1217363</name>
</gene>
<dbReference type="Proteomes" id="UP000053989">
    <property type="component" value="Unassembled WGS sequence"/>
</dbReference>
<dbReference type="HOGENOM" id="CLU_018552_1_4_1"/>
<evidence type="ECO:0000256" key="3">
    <source>
        <dbReference type="SAM" id="MobiDB-lite"/>
    </source>
</evidence>
<evidence type="ECO:0000256" key="2">
    <source>
        <dbReference type="ARBA" id="ARBA00022723"/>
    </source>
</evidence>
<feature type="compositionally biased region" description="Low complexity" evidence="3">
    <location>
        <begin position="33"/>
        <end position="75"/>
    </location>
</feature>